<accession>A0A0A2TCU4</accession>
<dbReference type="InterPro" id="IPR001932">
    <property type="entry name" value="PPM-type_phosphatase-like_dom"/>
</dbReference>
<evidence type="ECO:0000259" key="1">
    <source>
        <dbReference type="SMART" id="SM00331"/>
    </source>
</evidence>
<proteinExistence type="predicted"/>
<evidence type="ECO:0000313" key="3">
    <source>
        <dbReference type="Proteomes" id="UP000030147"/>
    </source>
</evidence>
<dbReference type="InterPro" id="IPR039248">
    <property type="entry name" value="Ptase_RsbX"/>
</dbReference>
<name>A0A0A2TCU4_9BACI</name>
<evidence type="ECO:0000313" key="2">
    <source>
        <dbReference type="EMBL" id="KGP71876.1"/>
    </source>
</evidence>
<dbReference type="SMART" id="SM00331">
    <property type="entry name" value="PP2C_SIG"/>
    <property type="match status" value="1"/>
</dbReference>
<dbReference type="Proteomes" id="UP000030147">
    <property type="component" value="Unassembled WGS sequence"/>
</dbReference>
<organism evidence="2 3">
    <name type="scientific">Pontibacillus yanchengensis Y32</name>
    <dbReference type="NCBI Taxonomy" id="1385514"/>
    <lineage>
        <taxon>Bacteria</taxon>
        <taxon>Bacillati</taxon>
        <taxon>Bacillota</taxon>
        <taxon>Bacilli</taxon>
        <taxon>Bacillales</taxon>
        <taxon>Bacillaceae</taxon>
        <taxon>Pontibacillus</taxon>
    </lineage>
</organism>
<feature type="domain" description="PPM-type phosphatase" evidence="1">
    <location>
        <begin position="6"/>
        <end position="196"/>
    </location>
</feature>
<dbReference type="Gene3D" id="3.60.40.10">
    <property type="entry name" value="PPM-type phosphatase domain"/>
    <property type="match status" value="1"/>
</dbReference>
<dbReference type="STRING" id="1385514.N782_15780"/>
<dbReference type="EMBL" id="AVBF01000044">
    <property type="protein sequence ID" value="KGP71876.1"/>
    <property type="molecule type" value="Genomic_DNA"/>
</dbReference>
<sequence length="199" mass="22497">MSNENKVEVTVHQEPKKGNYYCGDSYFYQETEEEFICALADGLGSGEYALESSQAVMDVIQHHKDNPIDTIIQKCNEALSDKRGAVLGILRINFAEKWYSFTSIGNIGIIMMSSDGKKKRNIPSAGYLSGYPRPYRVTQDELTPNSLFFMFSDGVNERTLSSKTFVSQNLNYIMESFKQQQAKVNDDDTTFIAIKYNGD</sequence>
<dbReference type="AlphaFoldDB" id="A0A0A2TCU4"/>
<dbReference type="PANTHER" id="PTHR35801">
    <property type="entry name" value="PHOSPHOSERINE PHOSPHATASE RSBX"/>
    <property type="match status" value="1"/>
</dbReference>
<dbReference type="InterPro" id="IPR036457">
    <property type="entry name" value="PPM-type-like_dom_sf"/>
</dbReference>
<dbReference type="SUPFAM" id="SSF81606">
    <property type="entry name" value="PP2C-like"/>
    <property type="match status" value="1"/>
</dbReference>
<dbReference type="OrthoDB" id="1090916at2"/>
<keyword evidence="3" id="KW-1185">Reference proteome</keyword>
<comment type="caution">
    <text evidence="2">The sequence shown here is derived from an EMBL/GenBank/DDBJ whole genome shotgun (WGS) entry which is preliminary data.</text>
</comment>
<dbReference type="eggNOG" id="COG2208">
    <property type="taxonomic scope" value="Bacteria"/>
</dbReference>
<dbReference type="Pfam" id="PF07228">
    <property type="entry name" value="SpoIIE"/>
    <property type="match status" value="1"/>
</dbReference>
<dbReference type="RefSeq" id="WP_084103108.1">
    <property type="nucleotide sequence ID" value="NZ_AVBF01000044.1"/>
</dbReference>
<gene>
    <name evidence="2" type="ORF">N782_15780</name>
</gene>
<reference evidence="2 3" key="1">
    <citation type="journal article" date="2015" name="Stand. Genomic Sci.">
        <title>High quality draft genome sequence of the moderately halophilic bacterium Pontibacillus yanchengensis Y32(T) and comparison among Pontibacillus genomes.</title>
        <authorList>
            <person name="Huang J."/>
            <person name="Qiao Z.X."/>
            <person name="Tang J.W."/>
            <person name="Wang G."/>
        </authorList>
    </citation>
    <scope>NUCLEOTIDE SEQUENCE [LARGE SCALE GENOMIC DNA]</scope>
    <source>
        <strain evidence="2 3">Y32</strain>
    </source>
</reference>
<protein>
    <submittedName>
        <fullName evidence="2">Indirect negative regulator of sigma-B activity</fullName>
    </submittedName>
</protein>
<dbReference type="PANTHER" id="PTHR35801:SF1">
    <property type="entry name" value="PHOSPHOSERINE PHOSPHATASE RSBX"/>
    <property type="match status" value="1"/>
</dbReference>